<gene>
    <name evidence="1" type="ORF">ABL_09963</name>
</gene>
<dbReference type="OrthoDB" id="10350789at2759"/>
<protein>
    <submittedName>
        <fullName evidence="1">Uncharacterized protein</fullName>
    </submittedName>
</protein>
<dbReference type="Proteomes" id="UP000068243">
    <property type="component" value="Unassembled WGS sequence"/>
</dbReference>
<dbReference type="AlphaFoldDB" id="A0A117E4V0"/>
<sequence length="230" mass="25740">MEFTLYRSGARDKADGGVPSAIEESGLANANHSGYKKTYLRSSDGSILYCVTTRQSSYSERNRQGAELQHRKLNCPPAASGWLNRDHLDVEIVIINRGIVRIFSRLSYLPATPARLPADALVLPADTIAGRRFEHPLQLILAEWLNRDHLDIEMIVFTRRIDRIKLPPASPLHFLPRHYPFQRPHAQDESSSLQVRAYCIIPGTTTTAIAASLVTRYHQTFVPLASAAGR</sequence>
<reference evidence="2" key="1">
    <citation type="journal article" date="2016" name="Genome Announc.">
        <title>Draft genome sequence of Aspergillus niger strain An76.</title>
        <authorList>
            <person name="Gong W."/>
            <person name="Cheng Z."/>
            <person name="Zhang H."/>
            <person name="Liu L."/>
            <person name="Gao P."/>
            <person name="Wang L."/>
        </authorList>
    </citation>
    <scope>NUCLEOTIDE SEQUENCE [LARGE SCALE GENOMIC DNA]</scope>
    <source>
        <strain evidence="2">An76</strain>
    </source>
</reference>
<evidence type="ECO:0000313" key="2">
    <source>
        <dbReference type="Proteomes" id="UP000068243"/>
    </source>
</evidence>
<dbReference type="EMBL" id="BCMY01000027">
    <property type="protein sequence ID" value="GAQ47302.1"/>
    <property type="molecule type" value="Genomic_DNA"/>
</dbReference>
<evidence type="ECO:0000313" key="1">
    <source>
        <dbReference type="EMBL" id="GAQ47302.1"/>
    </source>
</evidence>
<name>A0A117E4V0_ASPNG</name>
<proteinExistence type="predicted"/>
<dbReference type="OMA" id="HRKLNCP"/>
<organism evidence="1 2">
    <name type="scientific">Aspergillus niger</name>
    <dbReference type="NCBI Taxonomy" id="5061"/>
    <lineage>
        <taxon>Eukaryota</taxon>
        <taxon>Fungi</taxon>
        <taxon>Dikarya</taxon>
        <taxon>Ascomycota</taxon>
        <taxon>Pezizomycotina</taxon>
        <taxon>Eurotiomycetes</taxon>
        <taxon>Eurotiomycetidae</taxon>
        <taxon>Eurotiales</taxon>
        <taxon>Aspergillaceae</taxon>
        <taxon>Aspergillus</taxon>
        <taxon>Aspergillus subgen. Circumdati</taxon>
    </lineage>
</organism>
<comment type="caution">
    <text evidence="1">The sequence shown here is derived from an EMBL/GenBank/DDBJ whole genome shotgun (WGS) entry which is preliminary data.</text>
</comment>
<accession>A0A117E4V0</accession>